<proteinExistence type="predicted"/>
<dbReference type="SMART" id="SM00287">
    <property type="entry name" value="SH3b"/>
    <property type="match status" value="1"/>
</dbReference>
<name>A0A1F7IN60_9BACT</name>
<dbReference type="InterPro" id="IPR013229">
    <property type="entry name" value="PEGA"/>
</dbReference>
<dbReference type="Pfam" id="PF08239">
    <property type="entry name" value="SH3_3"/>
    <property type="match status" value="1"/>
</dbReference>
<feature type="transmembrane region" description="Helical" evidence="1">
    <location>
        <begin position="6"/>
        <end position="25"/>
    </location>
</feature>
<keyword evidence="1" id="KW-1133">Transmembrane helix</keyword>
<keyword evidence="1" id="KW-0472">Membrane</keyword>
<dbReference type="PANTHER" id="PTHR36194:SF1">
    <property type="entry name" value="S-LAYER-LIKE PROTEIN"/>
    <property type="match status" value="1"/>
</dbReference>
<dbReference type="AlphaFoldDB" id="A0A1F7IN60"/>
<dbReference type="EMBL" id="MGAK01000012">
    <property type="protein sequence ID" value="OGK44805.1"/>
    <property type="molecule type" value="Genomic_DNA"/>
</dbReference>
<feature type="domain" description="SH3b" evidence="2">
    <location>
        <begin position="218"/>
        <end position="288"/>
    </location>
</feature>
<dbReference type="SUPFAM" id="SSF50044">
    <property type="entry name" value="SH3-domain"/>
    <property type="match status" value="1"/>
</dbReference>
<dbReference type="Pfam" id="PF08308">
    <property type="entry name" value="PEGA"/>
    <property type="match status" value="1"/>
</dbReference>
<dbReference type="PANTHER" id="PTHR36194">
    <property type="entry name" value="S-LAYER-LIKE PROTEIN"/>
    <property type="match status" value="1"/>
</dbReference>
<organism evidence="3 4">
    <name type="scientific">Candidatus Roizmanbacteria bacterium RIFCSPLOWO2_01_FULL_38_11</name>
    <dbReference type="NCBI Taxonomy" id="1802060"/>
    <lineage>
        <taxon>Bacteria</taxon>
        <taxon>Candidatus Roizmaniibacteriota</taxon>
    </lineage>
</organism>
<keyword evidence="1" id="KW-0812">Transmembrane</keyword>
<comment type="caution">
    <text evidence="3">The sequence shown here is derived from an EMBL/GenBank/DDBJ whole genome shotgun (WGS) entry which is preliminary data.</text>
</comment>
<protein>
    <recommendedName>
        <fullName evidence="2">SH3b domain-containing protein</fullName>
    </recommendedName>
</protein>
<evidence type="ECO:0000313" key="4">
    <source>
        <dbReference type="Proteomes" id="UP000179072"/>
    </source>
</evidence>
<dbReference type="InterPro" id="IPR003646">
    <property type="entry name" value="SH3-like_bac-type"/>
</dbReference>
<dbReference type="Proteomes" id="UP000179072">
    <property type="component" value="Unassembled WGS sequence"/>
</dbReference>
<dbReference type="Gene3D" id="2.30.30.40">
    <property type="entry name" value="SH3 Domains"/>
    <property type="match status" value="1"/>
</dbReference>
<dbReference type="InterPro" id="IPR036028">
    <property type="entry name" value="SH3-like_dom_sf"/>
</dbReference>
<evidence type="ECO:0000313" key="3">
    <source>
        <dbReference type="EMBL" id="OGK44805.1"/>
    </source>
</evidence>
<evidence type="ECO:0000259" key="2">
    <source>
        <dbReference type="PROSITE" id="PS51781"/>
    </source>
</evidence>
<dbReference type="PROSITE" id="PS51781">
    <property type="entry name" value="SH3B"/>
    <property type="match status" value="1"/>
</dbReference>
<dbReference type="STRING" id="1802060.A2957_01020"/>
<gene>
    <name evidence="3" type="ORF">A2957_01020</name>
</gene>
<sequence length="298" mass="33304">MKRKLIFLIGIFFIFLIIIAIRFFFVKFTHKQGSIKVLSSPISNVIIDEAAKGKTPFESSLTEGEYFLKLIPDESEASESAGWSGKVKIYNNTLTFVSRELGSSDTTSSGVIFTITNIPQKKYKSGTGQIELKTEPDGSIIYLDNEEQGIAPVILSDIPEGDHEISVYTPGFFRRSQKIRIKAGYRVIAEFKLAIDPSHKKIEPDKEKGATESAQTSEEPKNFMIEILTTDTGWLRVRVEPSLSASEAAKVKPGEKYTVLEEKEGWYKINYSENNQGWISANYAKKAEVAEPSPSPSR</sequence>
<reference evidence="3 4" key="1">
    <citation type="journal article" date="2016" name="Nat. Commun.">
        <title>Thousands of microbial genomes shed light on interconnected biogeochemical processes in an aquifer system.</title>
        <authorList>
            <person name="Anantharaman K."/>
            <person name="Brown C.T."/>
            <person name="Hug L.A."/>
            <person name="Sharon I."/>
            <person name="Castelle C.J."/>
            <person name="Probst A.J."/>
            <person name="Thomas B.C."/>
            <person name="Singh A."/>
            <person name="Wilkins M.J."/>
            <person name="Karaoz U."/>
            <person name="Brodie E.L."/>
            <person name="Williams K.H."/>
            <person name="Hubbard S.S."/>
            <person name="Banfield J.F."/>
        </authorList>
    </citation>
    <scope>NUCLEOTIDE SEQUENCE [LARGE SCALE GENOMIC DNA]</scope>
</reference>
<evidence type="ECO:0000256" key="1">
    <source>
        <dbReference type="SAM" id="Phobius"/>
    </source>
</evidence>
<accession>A0A1F7IN60</accession>